<organism evidence="10 11">
    <name type="scientific">Nannocystis pusilla</name>
    <dbReference type="NCBI Taxonomy" id="889268"/>
    <lineage>
        <taxon>Bacteria</taxon>
        <taxon>Pseudomonadati</taxon>
        <taxon>Myxococcota</taxon>
        <taxon>Polyangia</taxon>
        <taxon>Nannocystales</taxon>
        <taxon>Nannocystaceae</taxon>
        <taxon>Nannocystis</taxon>
    </lineage>
</organism>
<protein>
    <submittedName>
        <fullName evidence="10">Phosphatase PAP2 family protein</fullName>
    </submittedName>
</protein>
<dbReference type="CDD" id="cd01610">
    <property type="entry name" value="PAP2_like"/>
    <property type="match status" value="1"/>
</dbReference>
<evidence type="ECO:0000256" key="6">
    <source>
        <dbReference type="SAM" id="MobiDB-lite"/>
    </source>
</evidence>
<dbReference type="RefSeq" id="WP_224190611.1">
    <property type="nucleotide sequence ID" value="NZ_JAIRAU010000002.1"/>
</dbReference>
<dbReference type="InterPro" id="IPR043216">
    <property type="entry name" value="PAP-like"/>
</dbReference>
<feature type="signal peptide" evidence="8">
    <location>
        <begin position="1"/>
        <end position="20"/>
    </location>
</feature>
<evidence type="ECO:0000256" key="2">
    <source>
        <dbReference type="ARBA" id="ARBA00008816"/>
    </source>
</evidence>
<evidence type="ECO:0000313" key="10">
    <source>
        <dbReference type="EMBL" id="MBZ5708831.1"/>
    </source>
</evidence>
<dbReference type="SMART" id="SM00014">
    <property type="entry name" value="acidPPc"/>
    <property type="match status" value="1"/>
</dbReference>
<keyword evidence="5 7" id="KW-0472">Membrane</keyword>
<dbReference type="Gene3D" id="1.20.144.10">
    <property type="entry name" value="Phosphatidic acid phosphatase type 2/haloperoxidase"/>
    <property type="match status" value="1"/>
</dbReference>
<proteinExistence type="inferred from homology"/>
<evidence type="ECO:0000256" key="3">
    <source>
        <dbReference type="ARBA" id="ARBA00022692"/>
    </source>
</evidence>
<evidence type="ECO:0000313" key="11">
    <source>
        <dbReference type="Proteomes" id="UP001139031"/>
    </source>
</evidence>
<feature type="transmembrane region" description="Helical" evidence="7">
    <location>
        <begin position="302"/>
        <end position="322"/>
    </location>
</feature>
<comment type="similarity">
    <text evidence="2">Belongs to the PA-phosphatase related phosphoesterase family.</text>
</comment>
<evidence type="ECO:0000256" key="7">
    <source>
        <dbReference type="SAM" id="Phobius"/>
    </source>
</evidence>
<evidence type="ECO:0000256" key="5">
    <source>
        <dbReference type="ARBA" id="ARBA00023136"/>
    </source>
</evidence>
<dbReference type="InterPro" id="IPR000326">
    <property type="entry name" value="PAP2/HPO"/>
</dbReference>
<keyword evidence="8" id="KW-0732">Signal</keyword>
<dbReference type="EMBL" id="JAIRAU010000002">
    <property type="protein sequence ID" value="MBZ5708831.1"/>
    <property type="molecule type" value="Genomic_DNA"/>
</dbReference>
<dbReference type="PANTHER" id="PTHR10165">
    <property type="entry name" value="LIPID PHOSPHATE PHOSPHATASE"/>
    <property type="match status" value="1"/>
</dbReference>
<evidence type="ECO:0000259" key="9">
    <source>
        <dbReference type="SMART" id="SM00014"/>
    </source>
</evidence>
<feature type="compositionally biased region" description="Pro residues" evidence="6">
    <location>
        <begin position="87"/>
        <end position="103"/>
    </location>
</feature>
<feature type="domain" description="Phosphatidic acid phosphatase type 2/haloperoxidase" evidence="9">
    <location>
        <begin position="228"/>
        <end position="347"/>
    </location>
</feature>
<sequence length="377" mass="39305">MSRRLLSALLVALLAPPVAAHPLVPGRVALSLAPDASAPPALAPLDAWAPSVGPSGHAPQDRPPTDASPASTHVPEDISHNSTPSPAAHPPGTSPQQPAPPSGHTPEDISAAPSAPAPPALPPHLMRIRPAIDVPVIGLGLALWLGSDLAARDSSWAGCAACDRSRINGLDRRVLGNDNPAAAHASDALLYTAIAAPLVADLADALVTGRRAPGSYRRAAGGWARDVVVLFQVLAVNVGLTNLVKYAVRRPRPYSYDQDNSLGDIRDEEARLSFYSGHASTAFAMMTAWATIFTLRHSRARAAVPVWLAAIGIAATTALLRVEAGKHFWTDVIAGSIAGTSIGVLVPTLHRSDLGKRLSFALRPSPRGALFNLTGRF</sequence>
<evidence type="ECO:0000256" key="8">
    <source>
        <dbReference type="SAM" id="SignalP"/>
    </source>
</evidence>
<feature type="region of interest" description="Disordered" evidence="6">
    <location>
        <begin position="44"/>
        <end position="118"/>
    </location>
</feature>
<keyword evidence="4 7" id="KW-1133">Transmembrane helix</keyword>
<dbReference type="SUPFAM" id="SSF48317">
    <property type="entry name" value="Acid phosphatase/Vanadium-dependent haloperoxidase"/>
    <property type="match status" value="1"/>
</dbReference>
<dbReference type="Pfam" id="PF01569">
    <property type="entry name" value="PAP2"/>
    <property type="match status" value="1"/>
</dbReference>
<reference evidence="10" key="1">
    <citation type="submission" date="2021-08" db="EMBL/GenBank/DDBJ databases">
        <authorList>
            <person name="Stevens D.C."/>
        </authorList>
    </citation>
    <scope>NUCLEOTIDE SEQUENCE</scope>
    <source>
        <strain evidence="10">DSM 53165</strain>
    </source>
</reference>
<dbReference type="Proteomes" id="UP001139031">
    <property type="component" value="Unassembled WGS sequence"/>
</dbReference>
<feature type="transmembrane region" description="Helical" evidence="7">
    <location>
        <begin position="328"/>
        <end position="349"/>
    </location>
</feature>
<comment type="subcellular location">
    <subcellularLocation>
        <location evidence="1">Membrane</location>
        <topology evidence="1">Multi-pass membrane protein</topology>
    </subcellularLocation>
</comment>
<dbReference type="InterPro" id="IPR036938">
    <property type="entry name" value="PAP2/HPO_sf"/>
</dbReference>
<evidence type="ECO:0000256" key="4">
    <source>
        <dbReference type="ARBA" id="ARBA00022989"/>
    </source>
</evidence>
<evidence type="ECO:0000256" key="1">
    <source>
        <dbReference type="ARBA" id="ARBA00004141"/>
    </source>
</evidence>
<keyword evidence="11" id="KW-1185">Reference proteome</keyword>
<feature type="chain" id="PRO_5045565792" evidence="8">
    <location>
        <begin position="21"/>
        <end position="377"/>
    </location>
</feature>
<keyword evidence="3 7" id="KW-0812">Transmembrane</keyword>
<dbReference type="PANTHER" id="PTHR10165:SF103">
    <property type="entry name" value="PHOSPHOLIPID PHOSPHATASE HOMOLOG 1.2 HOMOLOG"/>
    <property type="match status" value="1"/>
</dbReference>
<name>A0ABS7TKS4_9BACT</name>
<feature type="transmembrane region" description="Helical" evidence="7">
    <location>
        <begin position="272"/>
        <end position="295"/>
    </location>
</feature>
<gene>
    <name evidence="10" type="ORF">K7C98_06155</name>
</gene>
<accession>A0ABS7TKS4</accession>
<comment type="caution">
    <text evidence="10">The sequence shown here is derived from an EMBL/GenBank/DDBJ whole genome shotgun (WGS) entry which is preliminary data.</text>
</comment>